<dbReference type="GO" id="GO:0016020">
    <property type="term" value="C:membrane"/>
    <property type="evidence" value="ECO:0007669"/>
    <property type="project" value="UniProtKB-SubCell"/>
</dbReference>
<dbReference type="InterPro" id="IPR035906">
    <property type="entry name" value="MetI-like_sf"/>
</dbReference>
<sequence length="62" mass="6907">MCRGQWDSSPYRSGWLPPLSPLGNHYEELISGAVLAIVPILILLLFFQRYFISGLTVGEVKG</sequence>
<evidence type="ECO:0000256" key="1">
    <source>
        <dbReference type="ARBA" id="ARBA00004141"/>
    </source>
</evidence>
<evidence type="ECO:0000256" key="3">
    <source>
        <dbReference type="ARBA" id="ARBA00022989"/>
    </source>
</evidence>
<evidence type="ECO:0000256" key="5">
    <source>
        <dbReference type="SAM" id="Phobius"/>
    </source>
</evidence>
<evidence type="ECO:0000313" key="7">
    <source>
        <dbReference type="Proteomes" id="UP001254832"/>
    </source>
</evidence>
<keyword evidence="3 5" id="KW-1133">Transmembrane helix</keyword>
<comment type="caution">
    <text evidence="6">The sequence shown here is derived from an EMBL/GenBank/DDBJ whole genome shotgun (WGS) entry which is preliminary data.</text>
</comment>
<comment type="subcellular location">
    <subcellularLocation>
        <location evidence="1">Membrane</location>
        <topology evidence="1">Multi-pass membrane protein</topology>
    </subcellularLocation>
</comment>
<dbReference type="AlphaFoldDB" id="A0AAP5H255"/>
<evidence type="ECO:0000256" key="2">
    <source>
        <dbReference type="ARBA" id="ARBA00022692"/>
    </source>
</evidence>
<reference evidence="6" key="1">
    <citation type="submission" date="2023-07" db="EMBL/GenBank/DDBJ databases">
        <title>Sorghum-associated microbial communities from plants grown in Nebraska, USA.</title>
        <authorList>
            <person name="Schachtman D."/>
        </authorList>
    </citation>
    <scope>NUCLEOTIDE SEQUENCE</scope>
    <source>
        <strain evidence="6">BE80</strain>
    </source>
</reference>
<dbReference type="EMBL" id="JAVDTR010000007">
    <property type="protein sequence ID" value="MDR6724442.1"/>
    <property type="molecule type" value="Genomic_DNA"/>
</dbReference>
<name>A0AAP5H255_PAEAM</name>
<keyword evidence="2 5" id="KW-0812">Transmembrane</keyword>
<evidence type="ECO:0000256" key="4">
    <source>
        <dbReference type="ARBA" id="ARBA00023136"/>
    </source>
</evidence>
<dbReference type="SUPFAM" id="SSF161098">
    <property type="entry name" value="MetI-like"/>
    <property type="match status" value="1"/>
</dbReference>
<organism evidence="6 7">
    <name type="scientific">Paenibacillus amylolyticus</name>
    <dbReference type="NCBI Taxonomy" id="1451"/>
    <lineage>
        <taxon>Bacteria</taxon>
        <taxon>Bacillati</taxon>
        <taxon>Bacillota</taxon>
        <taxon>Bacilli</taxon>
        <taxon>Bacillales</taxon>
        <taxon>Paenibacillaceae</taxon>
        <taxon>Paenibacillus</taxon>
    </lineage>
</organism>
<evidence type="ECO:0000313" key="6">
    <source>
        <dbReference type="EMBL" id="MDR6724442.1"/>
    </source>
</evidence>
<protein>
    <submittedName>
        <fullName evidence="6">ABC-type glycerol-3-phosphate transport system permease component</fullName>
    </submittedName>
</protein>
<keyword evidence="4 5" id="KW-0472">Membrane</keyword>
<gene>
    <name evidence="6" type="ORF">J2W91_002910</name>
</gene>
<feature type="transmembrane region" description="Helical" evidence="5">
    <location>
        <begin position="29"/>
        <end position="47"/>
    </location>
</feature>
<proteinExistence type="predicted"/>
<dbReference type="Proteomes" id="UP001254832">
    <property type="component" value="Unassembled WGS sequence"/>
</dbReference>
<accession>A0AAP5H255</accession>